<geneLocation type="plasmid" evidence="1">
    <name>VIBNI_pA</name>
</geneLocation>
<dbReference type="AlphaFoldDB" id="A0A9P1JLQ3"/>
<accession>A0A9P1JLQ3</accession>
<evidence type="ECO:0000313" key="1">
    <source>
        <dbReference type="EMBL" id="CBJ93068.1"/>
    </source>
</evidence>
<dbReference type="RefSeq" id="WP_013610209.1">
    <property type="nucleotide sequence ID" value="NC_015156.1"/>
</dbReference>
<organism evidence="1">
    <name type="scientific">Vibrio nigripulchritudo</name>
    <dbReference type="NCBI Taxonomy" id="28173"/>
    <lineage>
        <taxon>Bacteria</taxon>
        <taxon>Pseudomonadati</taxon>
        <taxon>Pseudomonadota</taxon>
        <taxon>Gammaproteobacteria</taxon>
        <taxon>Vibrionales</taxon>
        <taxon>Vibrionaceae</taxon>
        <taxon>Vibrio</taxon>
    </lineage>
</organism>
<keyword evidence="1" id="KW-0614">Plasmid</keyword>
<reference evidence="1" key="1">
    <citation type="submission" date="2010-02" db="EMBL/GenBank/DDBJ databases">
        <authorList>
            <person name="Genoscope - CEA"/>
        </authorList>
    </citation>
    <scope>NUCLEOTIDE SEQUENCE</scope>
    <source>
        <plasmid evidence="1">VIBNI_pA</plasmid>
    </source>
</reference>
<sequence length="117" mass="13666">MARSFVLQTPLKGKLERDFRAYQQREGESDADVSRQLLELALRIVLKEEDDKRPSNRALLEENYRLARRIAGVLNLTHTQTFDDESLRQNRHDALEIREQLKVSVDSKVDKYLDGEP</sequence>
<proteinExistence type="predicted"/>
<name>A0A9P1JLQ3_9VIBR</name>
<protein>
    <submittedName>
        <fullName evidence="1">Uncharacterized protein</fullName>
    </submittedName>
</protein>
<dbReference type="EMBL" id="FP893246">
    <property type="protein sequence ID" value="CBJ93068.1"/>
    <property type="molecule type" value="Genomic_DNA"/>
</dbReference>
<gene>
    <name evidence="1" type="ORF">VIBNI_0019</name>
</gene>